<dbReference type="AlphaFoldDB" id="A0A8S9HAQ8"/>
<feature type="compositionally biased region" description="Polar residues" evidence="1">
    <location>
        <begin position="312"/>
        <end position="322"/>
    </location>
</feature>
<dbReference type="Proteomes" id="UP000712281">
    <property type="component" value="Unassembled WGS sequence"/>
</dbReference>
<feature type="region of interest" description="Disordered" evidence="1">
    <location>
        <begin position="258"/>
        <end position="342"/>
    </location>
</feature>
<name>A0A8S9HAQ8_BRACR</name>
<evidence type="ECO:0000313" key="2">
    <source>
        <dbReference type="EMBL" id="KAF2553312.1"/>
    </source>
</evidence>
<feature type="compositionally biased region" description="Polar residues" evidence="1">
    <location>
        <begin position="21"/>
        <end position="32"/>
    </location>
</feature>
<evidence type="ECO:0000313" key="3">
    <source>
        <dbReference type="Proteomes" id="UP000712281"/>
    </source>
</evidence>
<reference evidence="2" key="1">
    <citation type="submission" date="2019-12" db="EMBL/GenBank/DDBJ databases">
        <title>Genome sequencing and annotation of Brassica cretica.</title>
        <authorList>
            <person name="Studholme D.J."/>
            <person name="Sarris P.F."/>
        </authorList>
    </citation>
    <scope>NUCLEOTIDE SEQUENCE</scope>
    <source>
        <strain evidence="2">PFS-001/15</strain>
        <tissue evidence="2">Leaf</tissue>
    </source>
</reference>
<feature type="region of interest" description="Disordered" evidence="1">
    <location>
        <begin position="17"/>
        <end position="48"/>
    </location>
</feature>
<organism evidence="2 3">
    <name type="scientific">Brassica cretica</name>
    <name type="common">Mustard</name>
    <dbReference type="NCBI Taxonomy" id="69181"/>
    <lineage>
        <taxon>Eukaryota</taxon>
        <taxon>Viridiplantae</taxon>
        <taxon>Streptophyta</taxon>
        <taxon>Embryophyta</taxon>
        <taxon>Tracheophyta</taxon>
        <taxon>Spermatophyta</taxon>
        <taxon>Magnoliopsida</taxon>
        <taxon>eudicotyledons</taxon>
        <taxon>Gunneridae</taxon>
        <taxon>Pentapetalae</taxon>
        <taxon>rosids</taxon>
        <taxon>malvids</taxon>
        <taxon>Brassicales</taxon>
        <taxon>Brassicaceae</taxon>
        <taxon>Brassiceae</taxon>
        <taxon>Brassica</taxon>
    </lineage>
</organism>
<sequence length="373" mass="40458">MESDEDDNGKFLASCVRPHSSARNDVRSNAGSVSDVGGSRSIGPSDIRSISADGRNNFVLGGSTVYQAAPRGPSSQQIVCISSQWERDEIVHESQQALYKGPRMVTDMYYKHALLMEFDTPDDAAIVMAHLSIVMHFVSLFLVSTVIQRGTFKWLPHQNQIVDQRNMCSLNEYDNHCNDVLPGGTFQQNWLTSSNTLVNPAQGDHRYSVSGNPSCVPRTVCDTDISDALSPFVQQPIYSPPNTSWDARSLGHQISPSGIAVTSSQTQGPPPPQQVSGPFVPPPVPPVSQSQGPQVHHFDQAYPASPLGHSLPSLTESLLQAQSHPPPPEMIPSPPQAQPPLLPQAHSPLVPPPPINPTFANIPMDSQICKHII</sequence>
<evidence type="ECO:0000256" key="1">
    <source>
        <dbReference type="SAM" id="MobiDB-lite"/>
    </source>
</evidence>
<comment type="caution">
    <text evidence="2">The sequence shown here is derived from an EMBL/GenBank/DDBJ whole genome shotgun (WGS) entry which is preliminary data.</text>
</comment>
<gene>
    <name evidence="2" type="ORF">F2Q68_00035083</name>
</gene>
<feature type="compositionally biased region" description="Pro residues" evidence="1">
    <location>
        <begin position="324"/>
        <end position="342"/>
    </location>
</feature>
<feature type="compositionally biased region" description="Pro residues" evidence="1">
    <location>
        <begin position="268"/>
        <end position="286"/>
    </location>
</feature>
<proteinExistence type="predicted"/>
<protein>
    <submittedName>
        <fullName evidence="2">Uncharacterized protein</fullName>
    </submittedName>
</protein>
<dbReference type="OrthoDB" id="10304966at2759"/>
<accession>A0A8S9HAQ8</accession>
<dbReference type="EMBL" id="QGKW02001988">
    <property type="protein sequence ID" value="KAF2553312.1"/>
    <property type="molecule type" value="Genomic_DNA"/>
</dbReference>